<reference evidence="2 3" key="1">
    <citation type="submission" date="2013-09" db="EMBL/GenBank/DDBJ databases">
        <title>Corchorus capsularis genome sequencing.</title>
        <authorList>
            <person name="Alam M."/>
            <person name="Haque M.S."/>
            <person name="Islam M.S."/>
            <person name="Emdad E.M."/>
            <person name="Islam M.M."/>
            <person name="Ahmed B."/>
            <person name="Halim A."/>
            <person name="Hossen Q.M.M."/>
            <person name="Hossain M.Z."/>
            <person name="Ahmed R."/>
            <person name="Khan M.M."/>
            <person name="Islam R."/>
            <person name="Rashid M.M."/>
            <person name="Khan S.A."/>
            <person name="Rahman M.S."/>
            <person name="Alam M."/>
        </authorList>
    </citation>
    <scope>NUCLEOTIDE SEQUENCE [LARGE SCALE GENOMIC DNA]</scope>
    <source>
        <strain evidence="3">cv. CVL-1</strain>
        <tissue evidence="2">Whole seedling</tissue>
    </source>
</reference>
<sequence length="68" mass="7214">MARPYLSGCPIQSFSAPSANIASKNSFNRGRGGGRGNTQSFGRNNRGRGRGRSNMGNGYMAAFLDDTP</sequence>
<evidence type="ECO:0000256" key="1">
    <source>
        <dbReference type="SAM" id="MobiDB-lite"/>
    </source>
</evidence>
<feature type="compositionally biased region" description="Polar residues" evidence="1">
    <location>
        <begin position="18"/>
        <end position="28"/>
    </location>
</feature>
<gene>
    <name evidence="2" type="ORF">CCACVL1_08243</name>
</gene>
<comment type="caution">
    <text evidence="2">The sequence shown here is derived from an EMBL/GenBank/DDBJ whole genome shotgun (WGS) entry which is preliminary data.</text>
</comment>
<dbReference type="Gramene" id="OMO88719">
    <property type="protein sequence ID" value="OMO88719"/>
    <property type="gene ID" value="CCACVL1_08243"/>
</dbReference>
<protein>
    <submittedName>
        <fullName evidence="2">Uncharacterized protein</fullName>
    </submittedName>
</protein>
<organism evidence="2 3">
    <name type="scientific">Corchorus capsularis</name>
    <name type="common">Jute</name>
    <dbReference type="NCBI Taxonomy" id="210143"/>
    <lineage>
        <taxon>Eukaryota</taxon>
        <taxon>Viridiplantae</taxon>
        <taxon>Streptophyta</taxon>
        <taxon>Embryophyta</taxon>
        <taxon>Tracheophyta</taxon>
        <taxon>Spermatophyta</taxon>
        <taxon>Magnoliopsida</taxon>
        <taxon>eudicotyledons</taxon>
        <taxon>Gunneridae</taxon>
        <taxon>Pentapetalae</taxon>
        <taxon>rosids</taxon>
        <taxon>malvids</taxon>
        <taxon>Malvales</taxon>
        <taxon>Malvaceae</taxon>
        <taxon>Grewioideae</taxon>
        <taxon>Apeibeae</taxon>
        <taxon>Corchorus</taxon>
    </lineage>
</organism>
<feature type="region of interest" description="Disordered" evidence="1">
    <location>
        <begin position="18"/>
        <end position="68"/>
    </location>
</feature>
<proteinExistence type="predicted"/>
<evidence type="ECO:0000313" key="2">
    <source>
        <dbReference type="EMBL" id="OMO88719.1"/>
    </source>
</evidence>
<dbReference type="EMBL" id="AWWV01008934">
    <property type="protein sequence ID" value="OMO88719.1"/>
    <property type="molecule type" value="Genomic_DNA"/>
</dbReference>
<name>A0A1R3J1K3_COCAP</name>
<keyword evidence="3" id="KW-1185">Reference proteome</keyword>
<evidence type="ECO:0000313" key="3">
    <source>
        <dbReference type="Proteomes" id="UP000188268"/>
    </source>
</evidence>
<dbReference type="AlphaFoldDB" id="A0A1R3J1K3"/>
<accession>A0A1R3J1K3</accession>
<dbReference type="Proteomes" id="UP000188268">
    <property type="component" value="Unassembled WGS sequence"/>
</dbReference>